<dbReference type="PANTHER" id="PTHR43316:SF3">
    <property type="entry name" value="HALOACID DEHALOGENASE, TYPE II (AFU_ORTHOLOGUE AFUA_2G07750)-RELATED"/>
    <property type="match status" value="1"/>
</dbReference>
<gene>
    <name evidence="3" type="ORF">FB388_4616</name>
</gene>
<dbReference type="SFLD" id="SFLDS00003">
    <property type="entry name" value="Haloacid_Dehalogenase"/>
    <property type="match status" value="1"/>
</dbReference>
<dbReference type="NCBIfam" id="TIGR01428">
    <property type="entry name" value="HAD_type_II"/>
    <property type="match status" value="1"/>
</dbReference>
<dbReference type="Pfam" id="PF00702">
    <property type="entry name" value="Hydrolase"/>
    <property type="match status" value="1"/>
</dbReference>
<evidence type="ECO:0000256" key="2">
    <source>
        <dbReference type="ARBA" id="ARBA00022801"/>
    </source>
</evidence>
<dbReference type="InterPro" id="IPR051540">
    <property type="entry name" value="S-2-haloacid_dehalogenase"/>
</dbReference>
<dbReference type="CDD" id="cd02588">
    <property type="entry name" value="HAD_L2-DEX"/>
    <property type="match status" value="1"/>
</dbReference>
<dbReference type="Gene3D" id="3.40.50.1000">
    <property type="entry name" value="HAD superfamily/HAD-like"/>
    <property type="match status" value="1"/>
</dbReference>
<reference evidence="3 4" key="1">
    <citation type="submission" date="2019-06" db="EMBL/GenBank/DDBJ databases">
        <title>Sequencing the genomes of 1000 actinobacteria strains.</title>
        <authorList>
            <person name="Klenk H.-P."/>
        </authorList>
    </citation>
    <scope>NUCLEOTIDE SEQUENCE [LARGE SCALE GENOMIC DNA]</scope>
    <source>
        <strain evidence="3 4">DSM 45511</strain>
    </source>
</reference>
<dbReference type="RefSeq" id="WP_142104231.1">
    <property type="nucleotide sequence ID" value="NZ_VFPH01000002.1"/>
</dbReference>
<dbReference type="Gene3D" id="1.10.150.240">
    <property type="entry name" value="Putative phosphatase, domain 2"/>
    <property type="match status" value="1"/>
</dbReference>
<dbReference type="InterPro" id="IPR036412">
    <property type="entry name" value="HAD-like_sf"/>
</dbReference>
<dbReference type="GO" id="GO:0019120">
    <property type="term" value="F:hydrolase activity, acting on acid halide bonds, in C-halide compounds"/>
    <property type="evidence" value="ECO:0007669"/>
    <property type="project" value="InterPro"/>
</dbReference>
<dbReference type="OrthoDB" id="3774052at2"/>
<dbReference type="PRINTS" id="PR00413">
    <property type="entry name" value="HADHALOGNASE"/>
</dbReference>
<dbReference type="PANTHER" id="PTHR43316">
    <property type="entry name" value="HYDROLASE, HALOACID DELAHOGENASE-RELATED"/>
    <property type="match status" value="1"/>
</dbReference>
<organism evidence="3 4">
    <name type="scientific">Pseudonocardia cypriaca</name>
    <dbReference type="NCBI Taxonomy" id="882449"/>
    <lineage>
        <taxon>Bacteria</taxon>
        <taxon>Bacillati</taxon>
        <taxon>Actinomycetota</taxon>
        <taxon>Actinomycetes</taxon>
        <taxon>Pseudonocardiales</taxon>
        <taxon>Pseudonocardiaceae</taxon>
        <taxon>Pseudonocardia</taxon>
    </lineage>
</organism>
<dbReference type="EMBL" id="VFPH01000002">
    <property type="protein sequence ID" value="TQM37407.1"/>
    <property type="molecule type" value="Genomic_DNA"/>
</dbReference>
<protein>
    <submittedName>
        <fullName evidence="3">2-haloacid dehalogenase</fullName>
    </submittedName>
</protein>
<dbReference type="NCBIfam" id="TIGR01493">
    <property type="entry name" value="HAD-SF-IA-v2"/>
    <property type="match status" value="1"/>
</dbReference>
<dbReference type="InterPro" id="IPR006439">
    <property type="entry name" value="HAD-SF_hydro_IA"/>
</dbReference>
<keyword evidence="4" id="KW-1185">Reference proteome</keyword>
<dbReference type="InterPro" id="IPR006328">
    <property type="entry name" value="2-HAD"/>
</dbReference>
<evidence type="ECO:0000313" key="3">
    <source>
        <dbReference type="EMBL" id="TQM37407.1"/>
    </source>
</evidence>
<dbReference type="SUPFAM" id="SSF56784">
    <property type="entry name" value="HAD-like"/>
    <property type="match status" value="1"/>
</dbReference>
<accession>A0A543FU84</accession>
<comment type="caution">
    <text evidence="3">The sequence shown here is derived from an EMBL/GenBank/DDBJ whole genome shotgun (WGS) entry which is preliminary data.</text>
</comment>
<name>A0A543FU84_9PSEU</name>
<evidence type="ECO:0000313" key="4">
    <source>
        <dbReference type="Proteomes" id="UP000319818"/>
    </source>
</evidence>
<dbReference type="InterPro" id="IPR023198">
    <property type="entry name" value="PGP-like_dom2"/>
</dbReference>
<comment type="similarity">
    <text evidence="1">Belongs to the HAD-like hydrolase superfamily. S-2-haloalkanoic acid dehalogenase family.</text>
</comment>
<dbReference type="InterPro" id="IPR023214">
    <property type="entry name" value="HAD_sf"/>
</dbReference>
<evidence type="ECO:0000256" key="1">
    <source>
        <dbReference type="ARBA" id="ARBA00008106"/>
    </source>
</evidence>
<dbReference type="Proteomes" id="UP000319818">
    <property type="component" value="Unassembled WGS sequence"/>
</dbReference>
<proteinExistence type="inferred from homology"/>
<sequence>MRADEVDVVALDVFGTTVDWWTGITGRIAEIAAAGGVDVDAAALAGAWRDRYLPSMARVRDGERPWTPLDTLHRESLDDLLEAFGVADRFDEQPRRELVRGWYRLPAWEDVADGLERLRERFLVVALSNGGFGLLTRLTKDAGLRFDAIVSSELARTYKPDPAAYRTAVDLLGVEPARMLMVACHGWDIAGAANAGLRTAFLERPGEKGPQRVADRAADTPSDLAVRSVHELATALGC</sequence>
<dbReference type="SFLD" id="SFLDG01129">
    <property type="entry name" value="C1.5:_HAD__Beta-PGM__Phosphata"/>
    <property type="match status" value="1"/>
</dbReference>
<keyword evidence="2" id="KW-0378">Hydrolase</keyword>
<dbReference type="AlphaFoldDB" id="A0A543FU84"/>